<dbReference type="GO" id="GO:0019563">
    <property type="term" value="P:glycerol catabolic process"/>
    <property type="evidence" value="ECO:0007669"/>
    <property type="project" value="TreeGrafter"/>
</dbReference>
<protein>
    <recommendedName>
        <fullName evidence="7">DhaL domain-containing protein</fullName>
    </recommendedName>
</protein>
<dbReference type="SUPFAM" id="SSF101473">
    <property type="entry name" value="DhaL-like"/>
    <property type="match status" value="1"/>
</dbReference>
<keyword evidence="2" id="KW-0547">Nucleotide-binding</keyword>
<keyword evidence="3" id="KW-0418">Kinase</keyword>
<dbReference type="AlphaFoldDB" id="A0A2T3BBH6"/>
<feature type="domain" description="DhaL" evidence="7">
    <location>
        <begin position="323"/>
        <end position="511"/>
    </location>
</feature>
<dbReference type="GeneID" id="36571535"/>
<dbReference type="SMART" id="SM01120">
    <property type="entry name" value="Dak2"/>
    <property type="match status" value="1"/>
</dbReference>
<proteinExistence type="predicted"/>
<keyword evidence="1" id="KW-0808">Transferase</keyword>
<dbReference type="GO" id="GO:0004371">
    <property type="term" value="F:glycerone kinase activity"/>
    <property type="evidence" value="ECO:0007669"/>
    <property type="project" value="UniProtKB-EC"/>
</dbReference>
<dbReference type="OrthoDB" id="2139957at2759"/>
<dbReference type="InterPro" id="IPR004007">
    <property type="entry name" value="DhaL_dom"/>
</dbReference>
<dbReference type="PANTHER" id="PTHR28629">
    <property type="entry name" value="TRIOKINASE/FMN CYCLASE"/>
    <property type="match status" value="1"/>
</dbReference>
<evidence type="ECO:0000313" key="9">
    <source>
        <dbReference type="Proteomes" id="UP000241818"/>
    </source>
</evidence>
<evidence type="ECO:0000256" key="2">
    <source>
        <dbReference type="ARBA" id="ARBA00022741"/>
    </source>
</evidence>
<evidence type="ECO:0000259" key="7">
    <source>
        <dbReference type="PROSITE" id="PS51480"/>
    </source>
</evidence>
<dbReference type="Proteomes" id="UP000241818">
    <property type="component" value="Unassembled WGS sequence"/>
</dbReference>
<dbReference type="Gene3D" id="1.25.40.340">
    <property type="match status" value="1"/>
</dbReference>
<dbReference type="EMBL" id="KZ679007">
    <property type="protein sequence ID" value="PSS25682.1"/>
    <property type="molecule type" value="Genomic_DNA"/>
</dbReference>
<evidence type="ECO:0000256" key="1">
    <source>
        <dbReference type="ARBA" id="ARBA00022679"/>
    </source>
</evidence>
<dbReference type="InParanoid" id="A0A2T3BBH6"/>
<keyword evidence="4" id="KW-0067">ATP-binding</keyword>
<name>A0A2T3BBH6_AMORE</name>
<dbReference type="Pfam" id="PF02734">
    <property type="entry name" value="Dak2"/>
    <property type="match status" value="1"/>
</dbReference>
<dbReference type="GO" id="GO:0005829">
    <property type="term" value="C:cytosol"/>
    <property type="evidence" value="ECO:0007669"/>
    <property type="project" value="TreeGrafter"/>
</dbReference>
<dbReference type="STRING" id="857342.A0A2T3BBH6"/>
<gene>
    <name evidence="8" type="ORF">M430DRAFT_16398</name>
</gene>
<evidence type="ECO:0000256" key="6">
    <source>
        <dbReference type="ARBA" id="ARBA00048898"/>
    </source>
</evidence>
<comment type="catalytic activity">
    <reaction evidence="5">
        <text>D-glyceraldehyde + ATP = D-glyceraldehyde 3-phosphate + ADP + H(+)</text>
        <dbReference type="Rhea" id="RHEA:13941"/>
        <dbReference type="ChEBI" id="CHEBI:15378"/>
        <dbReference type="ChEBI" id="CHEBI:17378"/>
        <dbReference type="ChEBI" id="CHEBI:30616"/>
        <dbReference type="ChEBI" id="CHEBI:59776"/>
        <dbReference type="ChEBI" id="CHEBI:456216"/>
        <dbReference type="EC" id="2.7.1.28"/>
    </reaction>
</comment>
<evidence type="ECO:0000256" key="3">
    <source>
        <dbReference type="ARBA" id="ARBA00022777"/>
    </source>
</evidence>
<dbReference type="InterPro" id="IPR050861">
    <property type="entry name" value="Dihydroxyacetone_Kinase"/>
</dbReference>
<dbReference type="FunFam" id="1.25.40.340:FF:000001">
    <property type="entry name" value="Dihydroxyacetone kinase 1"/>
    <property type="match status" value="1"/>
</dbReference>
<dbReference type="InterPro" id="IPR036117">
    <property type="entry name" value="DhaL_dom_sf"/>
</dbReference>
<evidence type="ECO:0000256" key="5">
    <source>
        <dbReference type="ARBA" id="ARBA00047974"/>
    </source>
</evidence>
<sequence length="513" mass="54723">MSLVIEPTLPYPTAALQLEDSNRWARLFPLIRPSVKAVELASGQTVIIDTALAHSKNVLIAAIGSAGNLSSRILSDSHLSAFTTQQGEKPGASAEEIASLLNENGFPIENGLVLVRTGSQQTLRVVSERAVEATVVGELRLDHILSLLLSSNGETKASFEKTSTILEYFMKAAAATTSTFHKDKTGNRPSVIHGVDTAGFESVNTAIEKDLGLLLTPETSLGTNFVYSVHYSDINGLSNLESNILAHEISIYFSQKNLPSYITQSTILNNQSQARGWAISLCAVPATFLTAQPRPSNLLSKATTAAPSTKPKAGAFNIQVPDAQARKVITAGCERLIKDEPTITQYDEIVGDGDCGYTLRDGAKQVLSFVGKADLSNLPSTLSDLVDDLEVTMGGTSGALYCIFISSLAQNLYDAPSFPDALQGALSHLLKYTRARLGDRTCLDCLIPFVETLKETGDAKKALLEAEKGVESTKKLEAKLGRSSYLDEAATRGVPDPGAYGLLKLLEGMVGAS</sequence>
<dbReference type="PANTHER" id="PTHR28629:SF4">
    <property type="entry name" value="TRIOKINASE_FMN CYCLASE"/>
    <property type="match status" value="1"/>
</dbReference>
<comment type="catalytic activity">
    <reaction evidence="6">
        <text>dihydroxyacetone + ATP = dihydroxyacetone phosphate + ADP + H(+)</text>
        <dbReference type="Rhea" id="RHEA:15773"/>
        <dbReference type="ChEBI" id="CHEBI:15378"/>
        <dbReference type="ChEBI" id="CHEBI:16016"/>
        <dbReference type="ChEBI" id="CHEBI:30616"/>
        <dbReference type="ChEBI" id="CHEBI:57642"/>
        <dbReference type="ChEBI" id="CHEBI:456216"/>
        <dbReference type="EC" id="2.7.1.29"/>
    </reaction>
</comment>
<reference evidence="8 9" key="1">
    <citation type="journal article" date="2018" name="New Phytol.">
        <title>Comparative genomics and transcriptomics depict ericoid mycorrhizal fungi as versatile saprotrophs and plant mutualists.</title>
        <authorList>
            <person name="Martino E."/>
            <person name="Morin E."/>
            <person name="Grelet G.A."/>
            <person name="Kuo A."/>
            <person name="Kohler A."/>
            <person name="Daghino S."/>
            <person name="Barry K.W."/>
            <person name="Cichocki N."/>
            <person name="Clum A."/>
            <person name="Dockter R.B."/>
            <person name="Hainaut M."/>
            <person name="Kuo R.C."/>
            <person name="LaButti K."/>
            <person name="Lindahl B.D."/>
            <person name="Lindquist E.A."/>
            <person name="Lipzen A."/>
            <person name="Khouja H.R."/>
            <person name="Magnuson J."/>
            <person name="Murat C."/>
            <person name="Ohm R.A."/>
            <person name="Singer S.W."/>
            <person name="Spatafora J.W."/>
            <person name="Wang M."/>
            <person name="Veneault-Fourrey C."/>
            <person name="Henrissat B."/>
            <person name="Grigoriev I.V."/>
            <person name="Martin F.M."/>
            <person name="Perotto S."/>
        </authorList>
    </citation>
    <scope>NUCLEOTIDE SEQUENCE [LARGE SCALE GENOMIC DNA]</scope>
    <source>
        <strain evidence="8 9">ATCC 22711</strain>
    </source>
</reference>
<dbReference type="GO" id="GO:0005524">
    <property type="term" value="F:ATP binding"/>
    <property type="evidence" value="ECO:0007669"/>
    <property type="project" value="UniProtKB-KW"/>
</dbReference>
<evidence type="ECO:0000313" key="8">
    <source>
        <dbReference type="EMBL" id="PSS25682.1"/>
    </source>
</evidence>
<accession>A0A2T3BBH6</accession>
<organism evidence="8 9">
    <name type="scientific">Amorphotheca resinae ATCC 22711</name>
    <dbReference type="NCBI Taxonomy" id="857342"/>
    <lineage>
        <taxon>Eukaryota</taxon>
        <taxon>Fungi</taxon>
        <taxon>Dikarya</taxon>
        <taxon>Ascomycota</taxon>
        <taxon>Pezizomycotina</taxon>
        <taxon>Leotiomycetes</taxon>
        <taxon>Helotiales</taxon>
        <taxon>Amorphothecaceae</taxon>
        <taxon>Amorphotheca</taxon>
    </lineage>
</organism>
<dbReference type="RefSeq" id="XP_024724281.1">
    <property type="nucleotide sequence ID" value="XM_024863454.1"/>
</dbReference>
<evidence type="ECO:0000256" key="4">
    <source>
        <dbReference type="ARBA" id="ARBA00022840"/>
    </source>
</evidence>
<dbReference type="PROSITE" id="PS51480">
    <property type="entry name" value="DHAL"/>
    <property type="match status" value="1"/>
</dbReference>
<keyword evidence="9" id="KW-1185">Reference proteome</keyword>
<dbReference type="GO" id="GO:0050354">
    <property type="term" value="F:triokinase activity"/>
    <property type="evidence" value="ECO:0007669"/>
    <property type="project" value="UniProtKB-EC"/>
</dbReference>